<dbReference type="Proteomes" id="UP000094707">
    <property type="component" value="Chromosome I"/>
</dbReference>
<evidence type="ECO:0000256" key="1">
    <source>
        <dbReference type="SAM" id="MobiDB-lite"/>
    </source>
</evidence>
<dbReference type="Gene3D" id="2.60.40.10">
    <property type="entry name" value="Immunoglobulins"/>
    <property type="match status" value="1"/>
</dbReference>
<feature type="domain" description="CARDB" evidence="2">
    <location>
        <begin position="50"/>
        <end position="116"/>
    </location>
</feature>
<dbReference type="InterPro" id="IPR013783">
    <property type="entry name" value="Ig-like_fold"/>
</dbReference>
<name>A0A1D3L4P0_9EURY</name>
<dbReference type="RefSeq" id="WP_231916356.1">
    <property type="nucleotide sequence ID" value="NZ_LT607756.1"/>
</dbReference>
<sequence length="159" mass="16934">MVLICLVAGVAAVLYTNTGSNNTTTNNTNSNATETAKNTSETGALTVAVVATQKGPSEASKGSDVTLNYTVKNNGTETVYNVKAHDQNFYKTLGDLKAGETQSFQYTLHIPSDQEVQEDFGANATVSNPFYVGGFAVTFQDEKGSKYTVNSNSIEIKLL</sequence>
<dbReference type="GeneID" id="30412893"/>
<evidence type="ECO:0000313" key="4">
    <source>
        <dbReference type="Proteomes" id="UP000094707"/>
    </source>
</evidence>
<dbReference type="InterPro" id="IPR011635">
    <property type="entry name" value="CARDB"/>
</dbReference>
<keyword evidence="4" id="KW-1185">Reference proteome</keyword>
<evidence type="ECO:0000259" key="2">
    <source>
        <dbReference type="Pfam" id="PF07705"/>
    </source>
</evidence>
<dbReference type="Pfam" id="PF07705">
    <property type="entry name" value="CARDB"/>
    <property type="match status" value="1"/>
</dbReference>
<dbReference type="AlphaFoldDB" id="A0A1D3L4P0"/>
<dbReference type="EMBL" id="LT607756">
    <property type="protein sequence ID" value="SCG86601.1"/>
    <property type="molecule type" value="Genomic_DNA"/>
</dbReference>
<organism evidence="3 4">
    <name type="scientific">Methanobacterium congolense</name>
    <dbReference type="NCBI Taxonomy" id="118062"/>
    <lineage>
        <taxon>Archaea</taxon>
        <taxon>Methanobacteriati</taxon>
        <taxon>Methanobacteriota</taxon>
        <taxon>Methanomada group</taxon>
        <taxon>Methanobacteria</taxon>
        <taxon>Methanobacteriales</taxon>
        <taxon>Methanobacteriaceae</taxon>
        <taxon>Methanobacterium</taxon>
    </lineage>
</organism>
<reference evidence="3 4" key="1">
    <citation type="submission" date="2016-08" db="EMBL/GenBank/DDBJ databases">
        <authorList>
            <person name="Seilhamer J.J."/>
        </authorList>
    </citation>
    <scope>NUCLEOTIDE SEQUENCE [LARGE SCALE GENOMIC DNA]</scope>
    <source>
        <strain evidence="3">Buetzberg</strain>
    </source>
</reference>
<feature type="region of interest" description="Disordered" evidence="1">
    <location>
        <begin position="18"/>
        <end position="39"/>
    </location>
</feature>
<protein>
    <recommendedName>
        <fullName evidence="2">CARDB domain-containing protein</fullName>
    </recommendedName>
</protein>
<proteinExistence type="predicted"/>
<dbReference type="KEGG" id="mcub:MCBB_2058"/>
<evidence type="ECO:0000313" key="3">
    <source>
        <dbReference type="EMBL" id="SCG86601.1"/>
    </source>
</evidence>
<accession>A0A1D3L4P0</accession>
<gene>
    <name evidence="3" type="ORF">MCBB_2058</name>
</gene>